<keyword evidence="1" id="KW-0472">Membrane</keyword>
<comment type="caution">
    <text evidence="3">The sequence shown here is derived from an EMBL/GenBank/DDBJ whole genome shotgun (WGS) entry which is preliminary data.</text>
</comment>
<sequence>MDSSVPSSAQRDWARRQLEKKRRLRTDFTGYVVINVFLVAIWAISGFGYFWPGWVLGGWGVLLALGAWNTYTTHPITESDIDRELQRHG</sequence>
<proteinExistence type="predicted"/>
<evidence type="ECO:0000259" key="2">
    <source>
        <dbReference type="Pfam" id="PF13239"/>
    </source>
</evidence>
<protein>
    <submittedName>
        <fullName evidence="3">2TM domain-containing protein</fullName>
    </submittedName>
</protein>
<name>A0ABT0FJF4_9ACTN</name>
<keyword evidence="1" id="KW-1133">Transmembrane helix</keyword>
<reference evidence="3 4" key="1">
    <citation type="submission" date="2022-04" db="EMBL/GenBank/DDBJ databases">
        <title>Genome draft of Actinomadura sp. ATCC 31491.</title>
        <authorList>
            <person name="Shi X."/>
            <person name="Du Y."/>
        </authorList>
    </citation>
    <scope>NUCLEOTIDE SEQUENCE [LARGE SCALE GENOMIC DNA]</scope>
    <source>
        <strain evidence="3 4">ATCC 31491</strain>
    </source>
</reference>
<evidence type="ECO:0000313" key="4">
    <source>
        <dbReference type="Proteomes" id="UP001317259"/>
    </source>
</evidence>
<keyword evidence="4" id="KW-1185">Reference proteome</keyword>
<keyword evidence="1" id="KW-0812">Transmembrane</keyword>
<dbReference type="Proteomes" id="UP001317259">
    <property type="component" value="Unassembled WGS sequence"/>
</dbReference>
<gene>
    <name evidence="3" type="ORF">MF672_001270</name>
</gene>
<evidence type="ECO:0000313" key="3">
    <source>
        <dbReference type="EMBL" id="MCK2212435.1"/>
    </source>
</evidence>
<dbReference type="RefSeq" id="WP_242381077.1">
    <property type="nucleotide sequence ID" value="NZ_JAKRKC020000001.1"/>
</dbReference>
<dbReference type="EMBL" id="JAKRKC020000001">
    <property type="protein sequence ID" value="MCK2212435.1"/>
    <property type="molecule type" value="Genomic_DNA"/>
</dbReference>
<accession>A0ABT0FJF4</accession>
<evidence type="ECO:0000256" key="1">
    <source>
        <dbReference type="SAM" id="Phobius"/>
    </source>
</evidence>
<dbReference type="Pfam" id="PF13239">
    <property type="entry name" value="2TM"/>
    <property type="match status" value="1"/>
</dbReference>
<dbReference type="InterPro" id="IPR025698">
    <property type="entry name" value="2TM_dom"/>
</dbReference>
<organism evidence="3 4">
    <name type="scientific">Actinomadura luzonensis</name>
    <dbReference type="NCBI Taxonomy" id="2805427"/>
    <lineage>
        <taxon>Bacteria</taxon>
        <taxon>Bacillati</taxon>
        <taxon>Actinomycetota</taxon>
        <taxon>Actinomycetes</taxon>
        <taxon>Streptosporangiales</taxon>
        <taxon>Thermomonosporaceae</taxon>
        <taxon>Actinomadura</taxon>
    </lineage>
</organism>
<feature type="domain" description="2TM" evidence="2">
    <location>
        <begin position="14"/>
        <end position="83"/>
    </location>
</feature>
<feature type="transmembrane region" description="Helical" evidence="1">
    <location>
        <begin position="28"/>
        <end position="45"/>
    </location>
</feature>